<dbReference type="InterPro" id="IPR042816">
    <property type="entry name" value="Nsrp1"/>
</dbReference>
<feature type="compositionally biased region" description="Basic and acidic residues" evidence="3">
    <location>
        <begin position="233"/>
        <end position="273"/>
    </location>
</feature>
<dbReference type="KEGG" id="nve:5503418"/>
<evidence type="ECO:0000313" key="5">
    <source>
        <dbReference type="EMBL" id="EDO32400.1"/>
    </source>
</evidence>
<dbReference type="PANTHER" id="PTHR31938">
    <property type="entry name" value="NUCLEAR SPECKLE SPLICING REGULATORY PROTEIN 1"/>
    <property type="match status" value="1"/>
</dbReference>
<dbReference type="PhylomeDB" id="A7SV75"/>
<feature type="domain" description="Nuclear speckle splicing regulatory protein 1 N-terminal" evidence="4">
    <location>
        <begin position="3"/>
        <end position="119"/>
    </location>
</feature>
<evidence type="ECO:0000256" key="3">
    <source>
        <dbReference type="SAM" id="MobiDB-lite"/>
    </source>
</evidence>
<dbReference type="InParanoid" id="A7SV75"/>
<feature type="compositionally biased region" description="Basic and acidic residues" evidence="3">
    <location>
        <begin position="320"/>
        <end position="338"/>
    </location>
</feature>
<evidence type="ECO:0000313" key="6">
    <source>
        <dbReference type="Proteomes" id="UP000001593"/>
    </source>
</evidence>
<sequence length="377" mass="44341">QTQIEIQKALQQDPTVYEYDSIYDDMEEKTKHAAPVLVQKDKKPKYIEQLLKSAAYRKREEERRVERQVQKEREAEGGEFQDKEEFVTSVYRQKMLERAEEEERIKQQDAIDAMNDVTKRTDMSMFYRNLLNKNVSMGGSFAADSEKTDVTDTRKKDKEKTKESCDKTTERPDSEELHLHHPRDHDRKDTGSHRQQHSESKRVETFPGSSRHEHSGSRKREHMESHRHSKHSHGQDKDQRKERIEDERRSKDGHHDLGHEDKKSTKRSEKEKPQGNAPCFEQHGEEHKHKASGDDPLLNPEVSTTSQPTSQPSQPQPYTEGEKIAKHEKCEQKREENMSKFAKRSNPETVMSARERYLQRKQARKQHVHPVTESDED</sequence>
<dbReference type="InterPro" id="IPR018612">
    <property type="entry name" value="NSRP1_N"/>
</dbReference>
<comment type="similarity">
    <text evidence="1">Belongs to the NSRP1 family.</text>
</comment>
<dbReference type="AlphaFoldDB" id="A7SV75"/>
<dbReference type="GO" id="GO:0000381">
    <property type="term" value="P:regulation of alternative mRNA splicing, via spliceosome"/>
    <property type="evidence" value="ECO:0007669"/>
    <property type="project" value="InterPro"/>
</dbReference>
<dbReference type="EMBL" id="DS469827">
    <property type="protein sequence ID" value="EDO32400.1"/>
    <property type="molecule type" value="Genomic_DNA"/>
</dbReference>
<name>A7SV75_NEMVE</name>
<feature type="compositionally biased region" description="Basic and acidic residues" evidence="3">
    <location>
        <begin position="144"/>
        <end position="226"/>
    </location>
</feature>
<feature type="compositionally biased region" description="Basic residues" evidence="3">
    <location>
        <begin position="359"/>
        <end position="368"/>
    </location>
</feature>
<keyword evidence="2" id="KW-0175">Coiled coil</keyword>
<feature type="region of interest" description="Disordered" evidence="3">
    <location>
        <begin position="137"/>
        <end position="377"/>
    </location>
</feature>
<dbReference type="OrthoDB" id="446635at2759"/>
<dbReference type="STRING" id="45351.A7SV75"/>
<feature type="compositionally biased region" description="Basic and acidic residues" evidence="3">
    <location>
        <begin position="282"/>
        <end position="293"/>
    </location>
</feature>
<evidence type="ECO:0000256" key="2">
    <source>
        <dbReference type="ARBA" id="ARBA00023054"/>
    </source>
</evidence>
<reference evidence="5 6" key="1">
    <citation type="journal article" date="2007" name="Science">
        <title>Sea anemone genome reveals ancestral eumetazoan gene repertoire and genomic organization.</title>
        <authorList>
            <person name="Putnam N.H."/>
            <person name="Srivastava M."/>
            <person name="Hellsten U."/>
            <person name="Dirks B."/>
            <person name="Chapman J."/>
            <person name="Salamov A."/>
            <person name="Terry A."/>
            <person name="Shapiro H."/>
            <person name="Lindquist E."/>
            <person name="Kapitonov V.V."/>
            <person name="Jurka J."/>
            <person name="Genikhovich G."/>
            <person name="Grigoriev I.V."/>
            <person name="Lucas S.M."/>
            <person name="Steele R.E."/>
            <person name="Finnerty J.R."/>
            <person name="Technau U."/>
            <person name="Martindale M.Q."/>
            <person name="Rokhsar D.S."/>
        </authorList>
    </citation>
    <scope>NUCLEOTIDE SEQUENCE [LARGE SCALE GENOMIC DNA]</scope>
    <source>
        <strain evidence="6">CH2 X CH6</strain>
    </source>
</reference>
<dbReference type="PANTHER" id="PTHR31938:SF4">
    <property type="entry name" value="NUCLEAR SPECKLE SPLICING REGULATORY PROTEIN 1"/>
    <property type="match status" value="1"/>
</dbReference>
<feature type="compositionally biased region" description="Low complexity" evidence="3">
    <location>
        <begin position="303"/>
        <end position="319"/>
    </location>
</feature>
<dbReference type="HOGENOM" id="CLU_734839_0_0_1"/>
<evidence type="ECO:0000256" key="1">
    <source>
        <dbReference type="ARBA" id="ARBA00010126"/>
    </source>
</evidence>
<accession>A7SV75</accession>
<keyword evidence="6" id="KW-1185">Reference proteome</keyword>
<dbReference type="eggNOG" id="KOG2117">
    <property type="taxonomic scope" value="Eukaryota"/>
</dbReference>
<proteinExistence type="inferred from homology"/>
<dbReference type="OMA" id="PDENDCK"/>
<feature type="non-terminal residue" evidence="5">
    <location>
        <position position="377"/>
    </location>
</feature>
<evidence type="ECO:0000259" key="4">
    <source>
        <dbReference type="Pfam" id="PF09745"/>
    </source>
</evidence>
<organism evidence="5 6">
    <name type="scientific">Nematostella vectensis</name>
    <name type="common">Starlet sea anemone</name>
    <dbReference type="NCBI Taxonomy" id="45351"/>
    <lineage>
        <taxon>Eukaryota</taxon>
        <taxon>Metazoa</taxon>
        <taxon>Cnidaria</taxon>
        <taxon>Anthozoa</taxon>
        <taxon>Hexacorallia</taxon>
        <taxon>Actiniaria</taxon>
        <taxon>Edwardsiidae</taxon>
        <taxon>Nematostella</taxon>
    </lineage>
</organism>
<protein>
    <recommendedName>
        <fullName evidence="4">Nuclear speckle splicing regulatory protein 1 N-terminal domain-containing protein</fullName>
    </recommendedName>
</protein>
<dbReference type="Pfam" id="PF09745">
    <property type="entry name" value="NSRP1_N"/>
    <property type="match status" value="1"/>
</dbReference>
<feature type="region of interest" description="Disordered" evidence="3">
    <location>
        <begin position="59"/>
        <end position="81"/>
    </location>
</feature>
<gene>
    <name evidence="5" type="ORF">NEMVEDRAFT_v1g133733</name>
</gene>
<dbReference type="Proteomes" id="UP000001593">
    <property type="component" value="Unassembled WGS sequence"/>
</dbReference>